<dbReference type="PANTHER" id="PTHR32329">
    <property type="entry name" value="BIFUNCTIONAL PROTEIN [INCLUDES 2-HYDROXYACYL-COA DEHYDRATASE (N-TER) AND ITS ACTIVATOR DOMAIN (C_TERM)-RELATED"/>
    <property type="match status" value="1"/>
</dbReference>
<dbReference type="PANTHER" id="PTHR32329:SF4">
    <property type="entry name" value="ACTIVATOR OF 2-HYDROXYACYL-COA DEHYDRATASE"/>
    <property type="match status" value="1"/>
</dbReference>
<accession>A0A9D1VTZ0</accession>
<gene>
    <name evidence="2" type="ORF">H9737_02575</name>
</gene>
<dbReference type="Proteomes" id="UP000824249">
    <property type="component" value="Unassembled WGS sequence"/>
</dbReference>
<protein>
    <submittedName>
        <fullName evidence="2">2-hydroxyacyl-CoA dehydratase</fullName>
    </submittedName>
</protein>
<reference evidence="2" key="1">
    <citation type="journal article" date="2021" name="PeerJ">
        <title>Extensive microbial diversity within the chicken gut microbiome revealed by metagenomics and culture.</title>
        <authorList>
            <person name="Gilroy R."/>
            <person name="Ravi A."/>
            <person name="Getino M."/>
            <person name="Pursley I."/>
            <person name="Horton D.L."/>
            <person name="Alikhan N.F."/>
            <person name="Baker D."/>
            <person name="Gharbi K."/>
            <person name="Hall N."/>
            <person name="Watson M."/>
            <person name="Adriaenssens E.M."/>
            <person name="Foster-Nyarko E."/>
            <person name="Jarju S."/>
            <person name="Secka A."/>
            <person name="Antonio M."/>
            <person name="Oren A."/>
            <person name="Chaudhuri R.R."/>
            <person name="La Ragione R."/>
            <person name="Hildebrand F."/>
            <person name="Pallen M.J."/>
        </authorList>
    </citation>
    <scope>NUCLEOTIDE SEQUENCE</scope>
    <source>
        <strain evidence="2">26628</strain>
    </source>
</reference>
<dbReference type="AlphaFoldDB" id="A0A9D1VTZ0"/>
<name>A0A9D1VTZ0_9FIRM</name>
<comment type="caution">
    <text evidence="2">The sequence shown here is derived from an EMBL/GenBank/DDBJ whole genome shotgun (WGS) entry which is preliminary data.</text>
</comment>
<reference evidence="2" key="2">
    <citation type="submission" date="2021-04" db="EMBL/GenBank/DDBJ databases">
        <authorList>
            <person name="Gilroy R."/>
        </authorList>
    </citation>
    <scope>NUCLEOTIDE SEQUENCE</scope>
    <source>
        <strain evidence="2">26628</strain>
    </source>
</reference>
<organism evidence="2 3">
    <name type="scientific">Candidatus Borkfalkia faecigallinarum</name>
    <dbReference type="NCBI Taxonomy" id="2838509"/>
    <lineage>
        <taxon>Bacteria</taxon>
        <taxon>Bacillati</taxon>
        <taxon>Bacillota</taxon>
        <taxon>Clostridia</taxon>
        <taxon>Christensenellales</taxon>
        <taxon>Christensenellaceae</taxon>
        <taxon>Candidatus Borkfalkia</taxon>
    </lineage>
</organism>
<evidence type="ECO:0000256" key="1">
    <source>
        <dbReference type="SAM" id="MobiDB-lite"/>
    </source>
</evidence>
<dbReference type="InterPro" id="IPR051805">
    <property type="entry name" value="Dehydratase_Activator_Redct"/>
</dbReference>
<proteinExistence type="predicted"/>
<dbReference type="EMBL" id="DXFD01000043">
    <property type="protein sequence ID" value="HIX46558.1"/>
    <property type="molecule type" value="Genomic_DNA"/>
</dbReference>
<feature type="region of interest" description="Disordered" evidence="1">
    <location>
        <begin position="424"/>
        <end position="444"/>
    </location>
</feature>
<evidence type="ECO:0000313" key="2">
    <source>
        <dbReference type="EMBL" id="HIX46558.1"/>
    </source>
</evidence>
<feature type="compositionally biased region" description="Basic and acidic residues" evidence="1">
    <location>
        <begin position="426"/>
        <end position="444"/>
    </location>
</feature>
<sequence>MKKNSKPEQTADFRDDYPRFTPAMKKTHKILVPDMLPVHFGIIVDFLNKEGWDIEVLHNDSRAVIDEGLKHVHNDTCFPALCVTGQFIDALKSGRYDPEHTAVLITQSGGGCRASNYIPLIRKALKAEFPHVPVISLNFAGLEKDSGFPVGPRLLLKLAFAIFYGDTLMSLYNQCKPYETEPGASDKAREDCVKLIGDAFDAGRYRRYKKIARAMLQRFSQVGRSGEAKVKVGIVGEIYVKYSPLGNSHLEEFLLSEGCEPVVPALMDFVMYCAVNNLNDAKLYNKKSLATPVFGVVYRYLHRVQKKIIRLTEAYGFEPLHDFEHLRRCADKVLNQGVKMGEGWLIPAEMAALAETGTDNIVCAQPFGCLPNHIAGKGAVRTLKRMYEHENIVAVDYDPSATKVNQENRIKLMLATARENLAASEARAREAKAAEEKARERRRK</sequence>
<evidence type="ECO:0000313" key="3">
    <source>
        <dbReference type="Proteomes" id="UP000824249"/>
    </source>
</evidence>